<keyword evidence="5 6" id="KW-0472">Membrane</keyword>
<feature type="transmembrane region" description="Helical" evidence="6">
    <location>
        <begin position="6"/>
        <end position="23"/>
    </location>
</feature>
<comment type="caution">
    <text evidence="7">The sequence shown here is derived from an EMBL/GenBank/DDBJ whole genome shotgun (WGS) entry which is preliminary data.</text>
</comment>
<evidence type="ECO:0000313" key="7">
    <source>
        <dbReference type="EMBL" id="KAK7793625.1"/>
    </source>
</evidence>
<comment type="subcellular location">
    <subcellularLocation>
        <location evidence="1">Membrane</location>
    </subcellularLocation>
</comment>
<evidence type="ECO:0000256" key="1">
    <source>
        <dbReference type="ARBA" id="ARBA00004370"/>
    </source>
</evidence>
<evidence type="ECO:0000256" key="2">
    <source>
        <dbReference type="ARBA" id="ARBA00007647"/>
    </source>
</evidence>
<accession>A0AAN9VCB6</accession>
<dbReference type="AlphaFoldDB" id="A0AAN9VCB6"/>
<reference evidence="7 8" key="1">
    <citation type="submission" date="2024-03" db="EMBL/GenBank/DDBJ databases">
        <title>The genome assembly and annotation of the cricket Gryllus longicercus Weissman &amp; Gray.</title>
        <authorList>
            <person name="Szrajer S."/>
            <person name="Gray D."/>
            <person name="Ylla G."/>
        </authorList>
    </citation>
    <scope>NUCLEOTIDE SEQUENCE [LARGE SCALE GENOMIC DNA]</scope>
    <source>
        <strain evidence="7">DAG 2021-001</strain>
        <tissue evidence="7">Whole body minus gut</tissue>
    </source>
</reference>
<dbReference type="EMBL" id="JAZDUA010000369">
    <property type="protein sequence ID" value="KAK7793625.1"/>
    <property type="molecule type" value="Genomic_DNA"/>
</dbReference>
<keyword evidence="8" id="KW-1185">Reference proteome</keyword>
<evidence type="ECO:0000256" key="5">
    <source>
        <dbReference type="ARBA" id="ARBA00023136"/>
    </source>
</evidence>
<name>A0AAN9VCB6_9ORTH</name>
<proteinExistence type="inferred from homology"/>
<dbReference type="Proteomes" id="UP001378592">
    <property type="component" value="Unassembled WGS sequence"/>
</dbReference>
<sequence length="445" mass="50458">MRKYYQLTLVVVSVISVVSLLIYRHEYNRLRYVLEVLNFFGTPGQSASASECAPFNVTRLNYDILGFREHLPTWQRISSTYSVYSAFWEASDGSNRVKAVGIGLMKSEPNFKCHVWFEDETDPVPGKFSYLLLEDKDNTVGNFKLPKGDGLNAHFLYCKPQASLGIPTGVSFYVSTTHVPFKPFIPVQSIDDRTIVENSTLVCVAPNSLPVVSKTSVVEFLSYHQLVGINDFIVYDRTLPSQFPVVLQNRVVQERFNLRVLFLPWNFPYSAVDNDRAVRLAVEKDCVMRAWGKVRNVVVLSWNDYIVPKLFRSLAVMLDNLESDRKITLRFSLPTLVFCTDLADDPQADSTLPMAARKTKCLKGSGLDKMFHVYRPLSIPGNRTGSTRIVSPRIAAVHRYISCFKEKGTLPSEENLMYEPTVLKFASDLKRSKLLKAGETSKLFQ</sequence>
<evidence type="ECO:0000256" key="3">
    <source>
        <dbReference type="ARBA" id="ARBA00022676"/>
    </source>
</evidence>
<evidence type="ECO:0000256" key="4">
    <source>
        <dbReference type="ARBA" id="ARBA00022679"/>
    </source>
</evidence>
<keyword evidence="6" id="KW-0812">Transmembrane</keyword>
<keyword evidence="6" id="KW-1133">Transmembrane helix</keyword>
<evidence type="ECO:0000256" key="6">
    <source>
        <dbReference type="RuleBase" id="RU366017"/>
    </source>
</evidence>
<dbReference type="Pfam" id="PF01697">
    <property type="entry name" value="Glyco_transf_92"/>
    <property type="match status" value="1"/>
</dbReference>
<dbReference type="InterPro" id="IPR008166">
    <property type="entry name" value="Glyco_transf_92"/>
</dbReference>
<dbReference type="GO" id="GO:0016020">
    <property type="term" value="C:membrane"/>
    <property type="evidence" value="ECO:0007669"/>
    <property type="project" value="UniProtKB-SubCell"/>
</dbReference>
<evidence type="ECO:0000313" key="8">
    <source>
        <dbReference type="Proteomes" id="UP001378592"/>
    </source>
</evidence>
<dbReference type="GO" id="GO:0016757">
    <property type="term" value="F:glycosyltransferase activity"/>
    <property type="evidence" value="ECO:0007669"/>
    <property type="project" value="UniProtKB-UniRule"/>
</dbReference>
<dbReference type="EC" id="2.4.1.-" evidence="6"/>
<keyword evidence="3 6" id="KW-0328">Glycosyltransferase</keyword>
<keyword evidence="4 6" id="KW-0808">Transferase</keyword>
<organism evidence="7 8">
    <name type="scientific">Gryllus longicercus</name>
    <dbReference type="NCBI Taxonomy" id="2509291"/>
    <lineage>
        <taxon>Eukaryota</taxon>
        <taxon>Metazoa</taxon>
        <taxon>Ecdysozoa</taxon>
        <taxon>Arthropoda</taxon>
        <taxon>Hexapoda</taxon>
        <taxon>Insecta</taxon>
        <taxon>Pterygota</taxon>
        <taxon>Neoptera</taxon>
        <taxon>Polyneoptera</taxon>
        <taxon>Orthoptera</taxon>
        <taxon>Ensifera</taxon>
        <taxon>Gryllidea</taxon>
        <taxon>Grylloidea</taxon>
        <taxon>Gryllidae</taxon>
        <taxon>Gryllinae</taxon>
        <taxon>Gryllus</taxon>
    </lineage>
</organism>
<protein>
    <recommendedName>
        <fullName evidence="6">Glycosyltransferase family 92 protein</fullName>
        <ecNumber evidence="6">2.4.1.-</ecNumber>
    </recommendedName>
</protein>
<comment type="similarity">
    <text evidence="2 6">Belongs to the glycosyltransferase 92 family.</text>
</comment>
<gene>
    <name evidence="7" type="ORF">R5R35_004860</name>
</gene>